<evidence type="ECO:0000313" key="1">
    <source>
        <dbReference type="Proteomes" id="UP000887578"/>
    </source>
</evidence>
<dbReference type="Proteomes" id="UP000887578">
    <property type="component" value="Unplaced"/>
</dbReference>
<organism evidence="1 2">
    <name type="scientific">Panagrolaimus davidi</name>
    <dbReference type="NCBI Taxonomy" id="227884"/>
    <lineage>
        <taxon>Eukaryota</taxon>
        <taxon>Metazoa</taxon>
        <taxon>Ecdysozoa</taxon>
        <taxon>Nematoda</taxon>
        <taxon>Chromadorea</taxon>
        <taxon>Rhabditida</taxon>
        <taxon>Tylenchina</taxon>
        <taxon>Panagrolaimomorpha</taxon>
        <taxon>Panagrolaimoidea</taxon>
        <taxon>Panagrolaimidae</taxon>
        <taxon>Panagrolaimus</taxon>
    </lineage>
</organism>
<proteinExistence type="predicted"/>
<sequence>MPCLIPEILFTICKKLIKNGCHDCILGFGLSGKQPLQSLRNVIASITDVELYDSYYSGGWVNNRYCKI</sequence>
<protein>
    <submittedName>
        <fullName evidence="2">Uncharacterized protein</fullName>
    </submittedName>
</protein>
<evidence type="ECO:0000313" key="2">
    <source>
        <dbReference type="WBParaSite" id="PDA_v2.g27326.t1"/>
    </source>
</evidence>
<name>A0A914Q8B6_9BILA</name>
<accession>A0A914Q8B6</accession>
<reference evidence="2" key="1">
    <citation type="submission" date="2022-11" db="UniProtKB">
        <authorList>
            <consortium name="WormBaseParasite"/>
        </authorList>
    </citation>
    <scope>IDENTIFICATION</scope>
</reference>
<keyword evidence="1" id="KW-1185">Reference proteome</keyword>
<dbReference type="AlphaFoldDB" id="A0A914Q8B6"/>
<dbReference type="WBParaSite" id="PDA_v2.g27326.t1">
    <property type="protein sequence ID" value="PDA_v2.g27326.t1"/>
    <property type="gene ID" value="PDA_v2.g27326"/>
</dbReference>